<feature type="compositionally biased region" description="Polar residues" evidence="2">
    <location>
        <begin position="421"/>
        <end position="432"/>
    </location>
</feature>
<feature type="compositionally biased region" description="Basic and acidic residues" evidence="2">
    <location>
        <begin position="70"/>
        <end position="80"/>
    </location>
</feature>
<dbReference type="Proteomes" id="UP000287166">
    <property type="component" value="Unassembled WGS sequence"/>
</dbReference>
<accession>A0A401GXZ7</accession>
<dbReference type="InParanoid" id="A0A401GXZ7"/>
<dbReference type="OrthoDB" id="3271284at2759"/>
<keyword evidence="1" id="KW-0175">Coiled coil</keyword>
<organism evidence="3 4">
    <name type="scientific">Sparassis crispa</name>
    <dbReference type="NCBI Taxonomy" id="139825"/>
    <lineage>
        <taxon>Eukaryota</taxon>
        <taxon>Fungi</taxon>
        <taxon>Dikarya</taxon>
        <taxon>Basidiomycota</taxon>
        <taxon>Agaricomycotina</taxon>
        <taxon>Agaricomycetes</taxon>
        <taxon>Polyporales</taxon>
        <taxon>Sparassidaceae</taxon>
        <taxon>Sparassis</taxon>
    </lineage>
</organism>
<feature type="region of interest" description="Disordered" evidence="2">
    <location>
        <begin position="1"/>
        <end position="22"/>
    </location>
</feature>
<comment type="caution">
    <text evidence="3">The sequence shown here is derived from an EMBL/GenBank/DDBJ whole genome shotgun (WGS) entry which is preliminary data.</text>
</comment>
<feature type="compositionally biased region" description="Low complexity" evidence="2">
    <location>
        <begin position="81"/>
        <end position="101"/>
    </location>
</feature>
<feature type="region of interest" description="Disordered" evidence="2">
    <location>
        <begin position="476"/>
        <end position="497"/>
    </location>
</feature>
<dbReference type="RefSeq" id="XP_027617587.1">
    <property type="nucleotide sequence ID" value="XM_027761786.1"/>
</dbReference>
<dbReference type="AlphaFoldDB" id="A0A401GXZ7"/>
<dbReference type="GeneID" id="38783591"/>
<keyword evidence="4" id="KW-1185">Reference proteome</keyword>
<feature type="region of interest" description="Disordered" evidence="2">
    <location>
        <begin position="520"/>
        <end position="562"/>
    </location>
</feature>
<protein>
    <submittedName>
        <fullName evidence="3">Uncharacterized protein</fullName>
    </submittedName>
</protein>
<feature type="region of interest" description="Disordered" evidence="2">
    <location>
        <begin position="36"/>
        <end position="145"/>
    </location>
</feature>
<feature type="compositionally biased region" description="Low complexity" evidence="2">
    <location>
        <begin position="477"/>
        <end position="486"/>
    </location>
</feature>
<gene>
    <name evidence="3" type="ORF">SCP_0905540</name>
</gene>
<dbReference type="EMBL" id="BFAD01000009">
    <property type="protein sequence ID" value="GBE86674.1"/>
    <property type="molecule type" value="Genomic_DNA"/>
</dbReference>
<feature type="coiled-coil region" evidence="1">
    <location>
        <begin position="304"/>
        <end position="338"/>
    </location>
</feature>
<proteinExistence type="predicted"/>
<dbReference type="STRING" id="139825.A0A401GXZ7"/>
<evidence type="ECO:0000313" key="3">
    <source>
        <dbReference type="EMBL" id="GBE86674.1"/>
    </source>
</evidence>
<sequence length="629" mass="68626">MDKSIIDSGSCRISRRVPSLPPHPHVALVLSLSSLSSPSSAMDFTPTSPSPTVRSRPHGPRGPKLMPKTVRYDMNSRLEEPTPAYSSPRSSSSSLRPATSYQLDMMSTPPSPRPGTSMEVSRASTPSTPAFKVIPKRPTLPTPPPLKFDSVPVAWRGMTLEAAQWSMTSEQLQELVSGAIRKSAEESFIRLVRRETFEGELDAELDRLESLRATTQSQYRFNMHRRTMLLQSLNALSYSAVSDAGDGEALFNLTTQLADVTVSCDRLMETLLTISDQRGQIQRLQDVHVGSALSMALRKLNASYGKRKAELQEARDTIEELKAQLEEAWDVAEDMAQEMDYLDNFQLSDDEDYTSTSAVDAMSVHMAEVVGVTGRAVATTATLTNLPGELARQGDRASRVSAAKTRSMLASKASLRIPTRKPSNGTDLASRQSLRRRFSKSSRGCSVEGGAIPNVPTIQIALATPLPESSFLDLADTRPTTPATPANSTLSDVPPVPSMPVIPDLPRQNMDSTLRRDSNGSLKAIHDSPITAPTPSPGFRTFIPPDRSGELSPRAPGTRSRAQSVQIASSASTVTVLRRSRSEYRIPDGWSLPDNIKPKTYSVPLRATEVNETVHMQTVSAFTVNVDKR</sequence>
<evidence type="ECO:0000313" key="4">
    <source>
        <dbReference type="Proteomes" id="UP000287166"/>
    </source>
</evidence>
<feature type="compositionally biased region" description="Polar residues" evidence="2">
    <location>
        <begin position="118"/>
        <end position="128"/>
    </location>
</feature>
<feature type="compositionally biased region" description="Low complexity" evidence="2">
    <location>
        <begin position="36"/>
        <end position="54"/>
    </location>
</feature>
<name>A0A401GXZ7_9APHY</name>
<feature type="region of interest" description="Disordered" evidence="2">
    <location>
        <begin position="418"/>
        <end position="446"/>
    </location>
</feature>
<evidence type="ECO:0000256" key="2">
    <source>
        <dbReference type="SAM" id="MobiDB-lite"/>
    </source>
</evidence>
<evidence type="ECO:0000256" key="1">
    <source>
        <dbReference type="SAM" id="Coils"/>
    </source>
</evidence>
<reference evidence="3 4" key="1">
    <citation type="journal article" date="2018" name="Sci. Rep.">
        <title>Genome sequence of the cauliflower mushroom Sparassis crispa (Hanabiratake) and its association with beneficial usage.</title>
        <authorList>
            <person name="Kiyama R."/>
            <person name="Furutani Y."/>
            <person name="Kawaguchi K."/>
            <person name="Nakanishi T."/>
        </authorList>
    </citation>
    <scope>NUCLEOTIDE SEQUENCE [LARGE SCALE GENOMIC DNA]</scope>
</reference>